<evidence type="ECO:0000313" key="1">
    <source>
        <dbReference type="EMBL" id="SUZ71385.1"/>
    </source>
</evidence>
<dbReference type="AlphaFoldDB" id="A0A381PWJ6"/>
<dbReference type="InterPro" id="IPR007922">
    <property type="entry name" value="DciA-like"/>
</dbReference>
<evidence type="ECO:0008006" key="2">
    <source>
        <dbReference type="Google" id="ProtNLM"/>
    </source>
</evidence>
<dbReference type="Pfam" id="PF05258">
    <property type="entry name" value="DciA"/>
    <property type="match status" value="1"/>
</dbReference>
<organism evidence="1">
    <name type="scientific">marine metagenome</name>
    <dbReference type="NCBI Taxonomy" id="408172"/>
    <lineage>
        <taxon>unclassified sequences</taxon>
        <taxon>metagenomes</taxon>
        <taxon>ecological metagenomes</taxon>
    </lineage>
</organism>
<name>A0A381PWJ6_9ZZZZ</name>
<reference evidence="1" key="1">
    <citation type="submission" date="2018-05" db="EMBL/GenBank/DDBJ databases">
        <authorList>
            <person name="Lanie J.A."/>
            <person name="Ng W.-L."/>
            <person name="Kazmierczak K.M."/>
            <person name="Andrzejewski T.M."/>
            <person name="Davidsen T.M."/>
            <person name="Wayne K.J."/>
            <person name="Tettelin H."/>
            <person name="Glass J.I."/>
            <person name="Rusch D."/>
            <person name="Podicherti R."/>
            <person name="Tsui H.-C.T."/>
            <person name="Winkler M.E."/>
        </authorList>
    </citation>
    <scope>NUCLEOTIDE SEQUENCE</scope>
</reference>
<gene>
    <name evidence="1" type="ORF">METZ01_LOCUS24239</name>
</gene>
<dbReference type="EMBL" id="UINC01001119">
    <property type="protein sequence ID" value="SUZ71385.1"/>
    <property type="molecule type" value="Genomic_DNA"/>
</dbReference>
<sequence>MSDSTFRPVGALVKSVSTSAAADPGGDTDKATLSWQLTVSADIAAHTRVALEDSVLIVFADSSVWGHAVTLKKNTIITELKSRGVSCEEITVKVKPREADRVPTITSRDPDPIESASASVLEQSAHTVTTPGLRRVLQRLSQHRQTDN</sequence>
<accession>A0A381PWJ6</accession>
<protein>
    <recommendedName>
        <fullName evidence="2">DUF721 domain-containing protein</fullName>
    </recommendedName>
</protein>
<proteinExistence type="predicted"/>